<evidence type="ECO:0000313" key="25">
    <source>
        <dbReference type="EMBL" id="VYU31123.1"/>
    </source>
</evidence>
<evidence type="ECO:0000256" key="7">
    <source>
        <dbReference type="ARBA" id="ARBA00022634"/>
    </source>
</evidence>
<dbReference type="InterPro" id="IPR027421">
    <property type="entry name" value="DNA_pol_lamdba_lyase_dom_sf"/>
</dbReference>
<keyword evidence="10" id="KW-0235">DNA replication</keyword>
<dbReference type="Gene3D" id="3.20.20.140">
    <property type="entry name" value="Metal-dependent hydrolases"/>
    <property type="match status" value="1"/>
</dbReference>
<dbReference type="InterPro" id="IPR047967">
    <property type="entry name" value="PolX_PHP"/>
</dbReference>
<dbReference type="SUPFAM" id="SSF81301">
    <property type="entry name" value="Nucleotidyltransferase"/>
    <property type="match status" value="1"/>
</dbReference>
<dbReference type="CDD" id="cd00141">
    <property type="entry name" value="NT_POLXc"/>
    <property type="match status" value="1"/>
</dbReference>
<keyword evidence="11" id="KW-0227">DNA damage</keyword>
<keyword evidence="14" id="KW-0915">Sodium</keyword>
<dbReference type="Gene3D" id="1.10.150.110">
    <property type="entry name" value="DNA polymerase beta, N-terminal domain-like"/>
    <property type="match status" value="1"/>
</dbReference>
<evidence type="ECO:0000256" key="10">
    <source>
        <dbReference type="ARBA" id="ARBA00022705"/>
    </source>
</evidence>
<evidence type="ECO:0000256" key="20">
    <source>
        <dbReference type="ARBA" id="ARBA00045548"/>
    </source>
</evidence>
<dbReference type="GO" id="GO:0004527">
    <property type="term" value="F:exonuclease activity"/>
    <property type="evidence" value="ECO:0007669"/>
    <property type="project" value="UniProtKB-KW"/>
</dbReference>
<keyword evidence="12" id="KW-0832">Ubl conjugation</keyword>
<evidence type="ECO:0000256" key="17">
    <source>
        <dbReference type="ARBA" id="ARBA00035726"/>
    </source>
</evidence>
<dbReference type="GO" id="GO:0008270">
    <property type="term" value="F:zinc ion binding"/>
    <property type="evidence" value="ECO:0007669"/>
    <property type="project" value="TreeGrafter"/>
</dbReference>
<gene>
    <name evidence="25" type="primary">polX</name>
    <name evidence="25" type="ORF">SSLFYP27_00153</name>
</gene>
<dbReference type="EMBL" id="CACRUO010000045">
    <property type="protein sequence ID" value="VYU31123.1"/>
    <property type="molecule type" value="Genomic_DNA"/>
</dbReference>
<comment type="catalytic activity">
    <reaction evidence="21">
        <text>DNA(n) + a 2'-deoxyribonucleoside 5'-triphosphate = DNA(n+1) + diphosphate</text>
        <dbReference type="Rhea" id="RHEA:22508"/>
        <dbReference type="Rhea" id="RHEA-COMP:17339"/>
        <dbReference type="Rhea" id="RHEA-COMP:17340"/>
        <dbReference type="ChEBI" id="CHEBI:33019"/>
        <dbReference type="ChEBI" id="CHEBI:61560"/>
        <dbReference type="ChEBI" id="CHEBI:173112"/>
        <dbReference type="EC" id="2.7.7.7"/>
    </reaction>
</comment>
<dbReference type="GO" id="GO:0003887">
    <property type="term" value="F:DNA-directed DNA polymerase activity"/>
    <property type="evidence" value="ECO:0007669"/>
    <property type="project" value="UniProtKB-KW"/>
</dbReference>
<dbReference type="Gene3D" id="3.30.210.10">
    <property type="entry name" value="DNA polymerase, thumb domain"/>
    <property type="match status" value="1"/>
</dbReference>
<dbReference type="GO" id="GO:0005829">
    <property type="term" value="C:cytosol"/>
    <property type="evidence" value="ECO:0007669"/>
    <property type="project" value="TreeGrafter"/>
</dbReference>
<dbReference type="PRINTS" id="PR00870">
    <property type="entry name" value="DNAPOLXBETA"/>
</dbReference>
<dbReference type="PIRSF" id="PIRSF005047">
    <property type="entry name" value="UCP005047_YshC"/>
    <property type="match status" value="1"/>
</dbReference>
<comment type="catalytic activity">
    <reaction evidence="18">
        <text>2'-deoxyribonucleotide-(2'-deoxyribose 5'-phosphate)-2'-deoxyribonucleotide-DNA = a 3'-end 2'-deoxyribonucleotide-(2,3-dehydro-2,3-deoxyribose 5'-phosphate)-DNA + a 5'-end 5'-phospho-2'-deoxyribonucleoside-DNA + H(+)</text>
        <dbReference type="Rhea" id="RHEA:66592"/>
        <dbReference type="Rhea" id="RHEA-COMP:13180"/>
        <dbReference type="Rhea" id="RHEA-COMP:16897"/>
        <dbReference type="Rhea" id="RHEA-COMP:17067"/>
        <dbReference type="ChEBI" id="CHEBI:15378"/>
        <dbReference type="ChEBI" id="CHEBI:136412"/>
        <dbReference type="ChEBI" id="CHEBI:157695"/>
        <dbReference type="ChEBI" id="CHEBI:167181"/>
        <dbReference type="EC" id="4.2.99.18"/>
    </reaction>
</comment>
<feature type="domain" description="Helix-hairpin-helix DNA-binding motif class 1" evidence="22">
    <location>
        <begin position="52"/>
        <end position="71"/>
    </location>
</feature>
<evidence type="ECO:0000256" key="11">
    <source>
        <dbReference type="ARBA" id="ARBA00022763"/>
    </source>
</evidence>
<evidence type="ECO:0000256" key="3">
    <source>
        <dbReference type="ARBA" id="ARBA00012417"/>
    </source>
</evidence>
<dbReference type="SMART" id="SM00483">
    <property type="entry name" value="POLXc"/>
    <property type="match status" value="1"/>
</dbReference>
<comment type="catalytic activity">
    <reaction evidence="19">
        <text>a 5'-end 2'-deoxyribose-2'-deoxyribonucleotide-DNA = (2E,4S)-4-hydroxypenten-2-al-5-phosphate + a 5'-end 5'-phospho-2'-deoxyribonucleoside-DNA + H(+)</text>
        <dbReference type="Rhea" id="RHEA:76255"/>
        <dbReference type="Rhea" id="RHEA-COMP:13180"/>
        <dbReference type="Rhea" id="RHEA-COMP:18657"/>
        <dbReference type="ChEBI" id="CHEBI:15378"/>
        <dbReference type="ChEBI" id="CHEBI:136412"/>
        <dbReference type="ChEBI" id="CHEBI:195194"/>
        <dbReference type="ChEBI" id="CHEBI:195195"/>
    </reaction>
</comment>
<dbReference type="NCBIfam" id="NF006375">
    <property type="entry name" value="PRK08609.1"/>
    <property type="match status" value="1"/>
</dbReference>
<feature type="domain" description="Helix-hairpin-helix DNA-binding motif class 1" evidence="22">
    <location>
        <begin position="127"/>
        <end position="146"/>
    </location>
</feature>
<evidence type="ECO:0000256" key="2">
    <source>
        <dbReference type="ARBA" id="ARBA00004496"/>
    </source>
</evidence>
<evidence type="ECO:0000256" key="21">
    <source>
        <dbReference type="ARBA" id="ARBA00049244"/>
    </source>
</evidence>
<dbReference type="InterPro" id="IPR043519">
    <property type="entry name" value="NT_sf"/>
</dbReference>
<dbReference type="Gene3D" id="1.10.150.20">
    <property type="entry name" value="5' to 3' exonuclease, C-terminal subdomain"/>
    <property type="match status" value="1"/>
</dbReference>
<dbReference type="SUPFAM" id="SSF47802">
    <property type="entry name" value="DNA polymerase beta, N-terminal domain-like"/>
    <property type="match status" value="1"/>
</dbReference>
<keyword evidence="25" id="KW-0269">Exonuclease</keyword>
<feature type="domain" description="Helix-hairpin-helix DNA-binding motif class 1" evidence="22">
    <location>
        <begin position="92"/>
        <end position="111"/>
    </location>
</feature>
<evidence type="ECO:0000259" key="22">
    <source>
        <dbReference type="SMART" id="SM00278"/>
    </source>
</evidence>
<evidence type="ECO:0000256" key="12">
    <source>
        <dbReference type="ARBA" id="ARBA00022843"/>
    </source>
</evidence>
<evidence type="ECO:0000256" key="9">
    <source>
        <dbReference type="ARBA" id="ARBA00022695"/>
    </source>
</evidence>
<dbReference type="SUPFAM" id="SSF89550">
    <property type="entry name" value="PHP domain-like"/>
    <property type="match status" value="1"/>
</dbReference>
<evidence type="ECO:0000256" key="18">
    <source>
        <dbReference type="ARBA" id="ARBA00044632"/>
    </source>
</evidence>
<keyword evidence="7" id="KW-0237">DNA synthesis</keyword>
<evidence type="ECO:0000256" key="4">
    <source>
        <dbReference type="ARBA" id="ARBA00012720"/>
    </source>
</evidence>
<comment type="cofactor">
    <cofactor evidence="1">
        <name>Mg(2+)</name>
        <dbReference type="ChEBI" id="CHEBI:18420"/>
    </cofactor>
</comment>
<keyword evidence="8" id="KW-0808">Transferase</keyword>
<dbReference type="InterPro" id="IPR016195">
    <property type="entry name" value="Pol/histidinol_Pase-like"/>
</dbReference>
<dbReference type="InterPro" id="IPR002054">
    <property type="entry name" value="DNA-dir_DNA_pol_X"/>
</dbReference>
<evidence type="ECO:0000256" key="8">
    <source>
        <dbReference type="ARBA" id="ARBA00022679"/>
    </source>
</evidence>
<dbReference type="PANTHER" id="PTHR36928">
    <property type="entry name" value="PHOSPHATASE YCDX-RELATED"/>
    <property type="match status" value="1"/>
</dbReference>
<keyword evidence="15" id="KW-0234">DNA repair</keyword>
<organism evidence="25">
    <name type="scientific">Staphylococcus simulans</name>
    <dbReference type="NCBI Taxonomy" id="1286"/>
    <lineage>
        <taxon>Bacteria</taxon>
        <taxon>Bacillati</taxon>
        <taxon>Bacillota</taxon>
        <taxon>Bacilli</taxon>
        <taxon>Bacillales</taxon>
        <taxon>Staphylococcaceae</taxon>
        <taxon>Staphylococcus</taxon>
    </lineage>
</organism>
<keyword evidence="6" id="KW-0488">Methylation</keyword>
<dbReference type="InterPro" id="IPR003141">
    <property type="entry name" value="Pol/His_phosphatase_N"/>
</dbReference>
<dbReference type="SMART" id="SM00481">
    <property type="entry name" value="POLIIIAc"/>
    <property type="match status" value="1"/>
</dbReference>
<dbReference type="InterPro" id="IPR050243">
    <property type="entry name" value="PHP_phosphatase"/>
</dbReference>
<dbReference type="Pfam" id="PF14716">
    <property type="entry name" value="HHH_8"/>
    <property type="match status" value="1"/>
</dbReference>
<feature type="domain" description="DNA-directed DNA polymerase X" evidence="24">
    <location>
        <begin position="5"/>
        <end position="318"/>
    </location>
</feature>
<dbReference type="GO" id="GO:0042578">
    <property type="term" value="F:phosphoric ester hydrolase activity"/>
    <property type="evidence" value="ECO:0007669"/>
    <property type="project" value="TreeGrafter"/>
</dbReference>
<dbReference type="GO" id="GO:0006281">
    <property type="term" value="P:DNA repair"/>
    <property type="evidence" value="ECO:0007669"/>
    <property type="project" value="UniProtKB-KW"/>
</dbReference>
<evidence type="ECO:0000256" key="15">
    <source>
        <dbReference type="ARBA" id="ARBA00023204"/>
    </source>
</evidence>
<comment type="function">
    <text evidence="20">Repair polymerase that plays a key role in base-excision repair. During this process, the damaged base is excised by specific DNA glycosylases, the DNA backbone is nicked at the abasic site by an apurinic/apyrimidic (AP) endonuclease, and POLB removes 5'-deoxyribose-phosphate from the preincised AP site acting as a 5'-deoxyribose-phosphate lyase (5'-dRP lyase); through its DNA polymerase activity, it adds one nucleotide to the 3' end of the arising single-nucleotide gap. Conducts 'gap-filling' DNA synthesis in a stepwise distributive fashion rather than in a processive fashion as for other DNA polymerases. It is also able to cleave sugar-phosphate bonds 3' to an intact AP site, acting as an AP lyase.</text>
</comment>
<dbReference type="CDD" id="cd07436">
    <property type="entry name" value="PHP_PolX"/>
    <property type="match status" value="1"/>
</dbReference>
<dbReference type="InterPro" id="IPR003583">
    <property type="entry name" value="Hlx-hairpin-Hlx_DNA-bd_motif"/>
</dbReference>
<dbReference type="PANTHER" id="PTHR36928:SF1">
    <property type="entry name" value="PHOSPHATASE YCDX-RELATED"/>
    <property type="match status" value="1"/>
</dbReference>
<protein>
    <recommendedName>
        <fullName evidence="5">DNA polymerase beta</fullName>
        <ecNumber evidence="3">2.7.7.7</ecNumber>
        <ecNumber evidence="4">4.2.99.18</ecNumber>
    </recommendedName>
    <alternativeName>
        <fullName evidence="16">5'-deoxyribose-phosphate lyase</fullName>
    </alternativeName>
    <alternativeName>
        <fullName evidence="17">AP lyase</fullName>
    </alternativeName>
</protein>
<dbReference type="GO" id="GO:0140078">
    <property type="term" value="F:class I DNA-(apurinic or apyrimidinic site) endonuclease activity"/>
    <property type="evidence" value="ECO:0007669"/>
    <property type="project" value="UniProtKB-EC"/>
</dbReference>
<dbReference type="InterPro" id="IPR010996">
    <property type="entry name" value="HHH_MUS81"/>
</dbReference>
<evidence type="ECO:0000256" key="13">
    <source>
        <dbReference type="ARBA" id="ARBA00022932"/>
    </source>
</evidence>
<evidence type="ECO:0000259" key="24">
    <source>
        <dbReference type="SMART" id="SM00483"/>
    </source>
</evidence>
<dbReference type="InterPro" id="IPR002008">
    <property type="entry name" value="DNA_pol_X_beta-like"/>
</dbReference>
<dbReference type="InterPro" id="IPR029398">
    <property type="entry name" value="PolB_thumb"/>
</dbReference>
<dbReference type="SMART" id="SM00278">
    <property type="entry name" value="HhH1"/>
    <property type="match status" value="3"/>
</dbReference>
<dbReference type="Gene3D" id="3.30.460.10">
    <property type="entry name" value="Beta Polymerase, domain 2"/>
    <property type="match status" value="1"/>
</dbReference>
<dbReference type="InterPro" id="IPR004013">
    <property type="entry name" value="PHP_dom"/>
</dbReference>
<dbReference type="EC" id="4.2.99.18" evidence="4"/>
<keyword evidence="13" id="KW-0239">DNA-directed DNA polymerase</keyword>
<dbReference type="InterPro" id="IPR022311">
    <property type="entry name" value="PolX-like"/>
</dbReference>
<keyword evidence="25" id="KW-0378">Hydrolase</keyword>
<keyword evidence="25" id="KW-0540">Nuclease</keyword>
<name>A0A6N3DYM7_STASI</name>
<feature type="domain" description="Polymerase/histidinol phosphatase N-terminal" evidence="23">
    <location>
        <begin position="338"/>
        <end position="417"/>
    </location>
</feature>
<evidence type="ECO:0000256" key="16">
    <source>
        <dbReference type="ARBA" id="ARBA00035717"/>
    </source>
</evidence>
<sequence>MSQHITKKDVVRLLEKIATYMELKGENTFKVSAYRKAAQSLETDERTMDEIEDVTKLKNIGKGVGEVINEYLAAGESETLKALEEEVPEGLVSLLKIPGLGSKKIHKLYKELGITNKEELARACENKEVSALSGFGKKTEENILAGVKALSARKERYPINLLIKLNQEIEEYLETIDALEQYHVAGSFRRVKEMSKDLDYIMSTNDPETVQQALLKVPHKVKDVAVGLTKVSVEVEFEDETIEIDFRIVEPNAYYHTLQHFTGSKDHNIRIRQLAKARGEKVSEYGIEQPDGSLLQLDSEAAIYEHFGHEWIAPPMRVDGSEFDRDLSNIVTLDDIKGDVHMHTTMSDGAFSLREMIEANIQKGYEYMVITDHSRSLRVAHGLEIERLLRQNEEIKAMNEEYDEIDIYSGTEMDILADGTLDYPDEILAQLDYVIASIHQSFNQTEEQIMHRLEQACRNPYVRHIAHPTGRIIGRRDGYKVNMDRLFEIAKETGTILEINANPLRLDLSAEALRHHQDIMVTINTDAHHIDNLELMKYGIATAQKAFIDKSRVLNTMSREDFKSFIKNNKKLKK</sequence>
<evidence type="ECO:0000256" key="6">
    <source>
        <dbReference type="ARBA" id="ARBA00022481"/>
    </source>
</evidence>
<keyword evidence="9" id="KW-0548">Nucleotidyltransferase</keyword>
<dbReference type="Pfam" id="PF14520">
    <property type="entry name" value="HHH_5"/>
    <property type="match status" value="1"/>
</dbReference>
<evidence type="ECO:0000256" key="5">
    <source>
        <dbReference type="ARBA" id="ARBA00020020"/>
    </source>
</evidence>
<dbReference type="Pfam" id="PF14791">
    <property type="entry name" value="DNA_pol_B_thumb"/>
    <property type="match status" value="1"/>
</dbReference>
<dbReference type="Pfam" id="PF02811">
    <property type="entry name" value="PHP"/>
    <property type="match status" value="1"/>
</dbReference>
<evidence type="ECO:0000259" key="23">
    <source>
        <dbReference type="SMART" id="SM00481"/>
    </source>
</evidence>
<dbReference type="EC" id="2.7.7.7" evidence="3"/>
<evidence type="ECO:0000256" key="1">
    <source>
        <dbReference type="ARBA" id="ARBA00001946"/>
    </source>
</evidence>
<proteinExistence type="predicted"/>
<dbReference type="GO" id="GO:0003677">
    <property type="term" value="F:DNA binding"/>
    <property type="evidence" value="ECO:0007669"/>
    <property type="project" value="InterPro"/>
</dbReference>
<dbReference type="AlphaFoldDB" id="A0A6N3DYM7"/>
<evidence type="ECO:0000256" key="14">
    <source>
        <dbReference type="ARBA" id="ARBA00023053"/>
    </source>
</evidence>
<comment type="subcellular location">
    <subcellularLocation>
        <location evidence="2">Cytoplasm</location>
    </subcellularLocation>
</comment>
<evidence type="ECO:0000256" key="19">
    <source>
        <dbReference type="ARBA" id="ARBA00044678"/>
    </source>
</evidence>
<reference evidence="25" key="1">
    <citation type="submission" date="2019-11" db="EMBL/GenBank/DDBJ databases">
        <authorList>
            <person name="Feng L."/>
        </authorList>
    </citation>
    <scope>NUCLEOTIDE SEQUENCE</scope>
    <source>
        <strain evidence="25">SsimulansLFYP27</strain>
    </source>
</reference>
<dbReference type="InterPro" id="IPR037160">
    <property type="entry name" value="DNA_Pol_thumb_sf"/>
</dbReference>
<accession>A0A6N3DYM7</accession>